<sequence length="826" mass="94972">MGKYTRKTNRGSYSKETLSEAVREVQSGRMSGYAASQKYGVPRMTIMDHVNRKRGISKTLGRNTALSPDIERNLATSLHTMEKYGFALSRKEVLQMVGDYVKKNTLITPFKNGIPRKDWFLAFRKRQGLSLKKPQGIEYARKTAIDPFIVFPYFDLLEKTIRELNLTDKPEAIWNIDETSFSKDPAKTKVVGAKGHAATRVISSPGRDNTTVLLGANAAGDKAPPLIIYKGKNVWDTWISPDAYPGTSYAATKNGWMETEIFEMFFKKTFIPLINDQRPILLIYDGHSTHVGLNIIEEARKENVTILKLPPHSSHVLQPLDIAVMKSFKDRWDPLLVEWQRLHVGSVLPKSELARLIGKVWAEIDTQVLRNGFRKAGIFPTNRKEINEDKFDMLKLRQWKEFENKRHGLTEEQIVTKKNPKSLMTIVTHFLQKALETESVGNSRESNDCTSEKKIFTQDHNVSFEELLLQKLKRGDNSPKPKRSKVAPGAEVITHDEVLEKKREEKKKSLKTNSNEEKKKGIKKTTIGTRNKKPNQDNNEQKQNLIPYANIKKGKKKEFKNKTQNENKKEVVTQDDAVINLRNIPKHDTQLQTFVAKDATNLPHCLQKKVRDSKKIKVISNIIIKKADNGTAKKKEGEKEKKCQNNHIKSQSTEKKKQINIYENPKPGPSRPKRRHFSTSVSESISIYSDSDIETDFLEEDEDYFNNAKMSPTSSIDNGKEINDNKDIQNVNYSPGDNVIVRYYMRQKWMYYLGIIENTKIIDEELCYSIKFYKTIKKPKLTFKMTKTTEHDDIPEKQIVKKIDLIRSPPSSNSFFMSSDENEIYF</sequence>
<evidence type="ECO:0000259" key="3">
    <source>
        <dbReference type="Pfam" id="PF03184"/>
    </source>
</evidence>
<dbReference type="InterPro" id="IPR050863">
    <property type="entry name" value="CenT-Element_Derived"/>
</dbReference>
<evidence type="ECO:0000256" key="2">
    <source>
        <dbReference type="SAM" id="MobiDB-lite"/>
    </source>
</evidence>
<evidence type="ECO:0000259" key="4">
    <source>
        <dbReference type="Pfam" id="PF05225"/>
    </source>
</evidence>
<dbReference type="SUPFAM" id="SSF46689">
    <property type="entry name" value="Homeodomain-like"/>
    <property type="match status" value="1"/>
</dbReference>
<proteinExistence type="predicted"/>
<dbReference type="InterPro" id="IPR009057">
    <property type="entry name" value="Homeodomain-like_sf"/>
</dbReference>
<dbReference type="PANTHER" id="PTHR19303">
    <property type="entry name" value="TRANSPOSON"/>
    <property type="match status" value="1"/>
</dbReference>
<dbReference type="Gene3D" id="3.30.420.10">
    <property type="entry name" value="Ribonuclease H-like superfamily/Ribonuclease H"/>
    <property type="match status" value="1"/>
</dbReference>
<evidence type="ECO:0008006" key="7">
    <source>
        <dbReference type="Google" id="ProtNLM"/>
    </source>
</evidence>
<dbReference type="Proteomes" id="UP001153954">
    <property type="component" value="Unassembled WGS sequence"/>
</dbReference>
<dbReference type="GO" id="GO:0005634">
    <property type="term" value="C:nucleus"/>
    <property type="evidence" value="ECO:0007669"/>
    <property type="project" value="UniProtKB-SubCell"/>
</dbReference>
<keyword evidence="6" id="KW-1185">Reference proteome</keyword>
<name>A0AAU9UFI5_EUPED</name>
<feature type="region of interest" description="Disordered" evidence="2">
    <location>
        <begin position="629"/>
        <end position="681"/>
    </location>
</feature>
<feature type="compositionally biased region" description="Basic and acidic residues" evidence="2">
    <location>
        <begin position="493"/>
        <end position="507"/>
    </location>
</feature>
<accession>A0AAU9UFI5</accession>
<evidence type="ECO:0000313" key="5">
    <source>
        <dbReference type="EMBL" id="CAH2097797.1"/>
    </source>
</evidence>
<gene>
    <name evidence="5" type="ORF">EEDITHA_LOCUS12980</name>
</gene>
<evidence type="ECO:0000256" key="1">
    <source>
        <dbReference type="ARBA" id="ARBA00004123"/>
    </source>
</evidence>
<dbReference type="PANTHER" id="PTHR19303:SF74">
    <property type="entry name" value="POGO TRANSPOSABLE ELEMENT WITH KRAB DOMAIN"/>
    <property type="match status" value="1"/>
</dbReference>
<dbReference type="GO" id="GO:0003677">
    <property type="term" value="F:DNA binding"/>
    <property type="evidence" value="ECO:0007669"/>
    <property type="project" value="InterPro"/>
</dbReference>
<dbReference type="AlphaFoldDB" id="A0AAU9UFI5"/>
<dbReference type="InterPro" id="IPR004875">
    <property type="entry name" value="DDE_SF_endonuclease_dom"/>
</dbReference>
<feature type="domain" description="DDE-1" evidence="3">
    <location>
        <begin position="209"/>
        <end position="332"/>
    </location>
</feature>
<dbReference type="Pfam" id="PF05225">
    <property type="entry name" value="HTH_psq"/>
    <property type="match status" value="1"/>
</dbReference>
<feature type="domain" description="HTH psq-type" evidence="4">
    <location>
        <begin position="15"/>
        <end position="53"/>
    </location>
</feature>
<feature type="region of interest" description="Disordered" evidence="2">
    <location>
        <begin position="472"/>
        <end position="545"/>
    </location>
</feature>
<evidence type="ECO:0000313" key="6">
    <source>
        <dbReference type="Proteomes" id="UP001153954"/>
    </source>
</evidence>
<protein>
    <recommendedName>
        <fullName evidence="7">Transposase</fullName>
    </recommendedName>
</protein>
<dbReference type="InterPro" id="IPR007889">
    <property type="entry name" value="HTH_Psq"/>
</dbReference>
<comment type="subcellular location">
    <subcellularLocation>
        <location evidence="1">Nucleus</location>
    </subcellularLocation>
</comment>
<dbReference type="Pfam" id="PF03184">
    <property type="entry name" value="DDE_1"/>
    <property type="match status" value="1"/>
</dbReference>
<reference evidence="5" key="1">
    <citation type="submission" date="2022-03" db="EMBL/GenBank/DDBJ databases">
        <authorList>
            <person name="Tunstrom K."/>
        </authorList>
    </citation>
    <scope>NUCLEOTIDE SEQUENCE</scope>
</reference>
<dbReference type="InterPro" id="IPR036397">
    <property type="entry name" value="RNaseH_sf"/>
</dbReference>
<organism evidence="5 6">
    <name type="scientific">Euphydryas editha</name>
    <name type="common">Edith's checkerspot</name>
    <dbReference type="NCBI Taxonomy" id="104508"/>
    <lineage>
        <taxon>Eukaryota</taxon>
        <taxon>Metazoa</taxon>
        <taxon>Ecdysozoa</taxon>
        <taxon>Arthropoda</taxon>
        <taxon>Hexapoda</taxon>
        <taxon>Insecta</taxon>
        <taxon>Pterygota</taxon>
        <taxon>Neoptera</taxon>
        <taxon>Endopterygota</taxon>
        <taxon>Lepidoptera</taxon>
        <taxon>Glossata</taxon>
        <taxon>Ditrysia</taxon>
        <taxon>Papilionoidea</taxon>
        <taxon>Nymphalidae</taxon>
        <taxon>Nymphalinae</taxon>
        <taxon>Euphydryas</taxon>
    </lineage>
</organism>
<feature type="compositionally biased region" description="Basic and acidic residues" evidence="2">
    <location>
        <begin position="629"/>
        <end position="643"/>
    </location>
</feature>
<dbReference type="Gene3D" id="1.10.10.60">
    <property type="entry name" value="Homeodomain-like"/>
    <property type="match status" value="1"/>
</dbReference>
<comment type="caution">
    <text evidence="5">The sequence shown here is derived from an EMBL/GenBank/DDBJ whole genome shotgun (WGS) entry which is preliminary data.</text>
</comment>
<dbReference type="EMBL" id="CAKOGL010000018">
    <property type="protein sequence ID" value="CAH2097797.1"/>
    <property type="molecule type" value="Genomic_DNA"/>
</dbReference>